<gene>
    <name evidence="2" type="ORF">H8N03_10790</name>
</gene>
<evidence type="ECO:0000313" key="2">
    <source>
        <dbReference type="EMBL" id="MBC5783432.1"/>
    </source>
</evidence>
<organism evidence="2 3">
    <name type="scientific">Ramlibacter cellulosilyticus</name>
    <dbReference type="NCBI Taxonomy" id="2764187"/>
    <lineage>
        <taxon>Bacteria</taxon>
        <taxon>Pseudomonadati</taxon>
        <taxon>Pseudomonadota</taxon>
        <taxon>Betaproteobacteria</taxon>
        <taxon>Burkholderiales</taxon>
        <taxon>Comamonadaceae</taxon>
        <taxon>Ramlibacter</taxon>
    </lineage>
</organism>
<name>A0A923SEZ0_9BURK</name>
<keyword evidence="1" id="KW-0472">Membrane</keyword>
<keyword evidence="1" id="KW-0812">Transmembrane</keyword>
<keyword evidence="3" id="KW-1185">Reference proteome</keyword>
<dbReference type="AlphaFoldDB" id="A0A923SEZ0"/>
<evidence type="ECO:0000313" key="3">
    <source>
        <dbReference type="Proteomes" id="UP000608513"/>
    </source>
</evidence>
<feature type="transmembrane region" description="Helical" evidence="1">
    <location>
        <begin position="642"/>
        <end position="664"/>
    </location>
</feature>
<dbReference type="RefSeq" id="WP_187076166.1">
    <property type="nucleotide sequence ID" value="NZ_JACORT010000003.1"/>
</dbReference>
<dbReference type="Proteomes" id="UP000608513">
    <property type="component" value="Unassembled WGS sequence"/>
</dbReference>
<accession>A0A923SEZ0</accession>
<reference evidence="2" key="1">
    <citation type="submission" date="2020-08" db="EMBL/GenBank/DDBJ databases">
        <title>Ramlibacter sp. USB13 16S ribosomal RNA gene genome sequencing and assembly.</title>
        <authorList>
            <person name="Kang M."/>
        </authorList>
    </citation>
    <scope>NUCLEOTIDE SEQUENCE</scope>
    <source>
        <strain evidence="2">USB13</strain>
    </source>
</reference>
<evidence type="ECO:0000256" key="1">
    <source>
        <dbReference type="SAM" id="Phobius"/>
    </source>
</evidence>
<dbReference type="EMBL" id="JACORT010000003">
    <property type="protein sequence ID" value="MBC5783432.1"/>
    <property type="molecule type" value="Genomic_DNA"/>
</dbReference>
<comment type="caution">
    <text evidence="2">The sequence shown here is derived from an EMBL/GenBank/DDBJ whole genome shotgun (WGS) entry which is preliminary data.</text>
</comment>
<keyword evidence="1" id="KW-1133">Transmembrane helix</keyword>
<sequence>MIRHELAWTAPQPFWTGTARASSPADALGEPQILRFATDDFMAELLARLERDPASLAECVAYRETWRGPVGAQAADPALWLQAKPRKLLDLERLVRRKAGPAAPATPATTTAPVLKLYQPAHQRHYLVGGALVCRTPGLPDRQVDPARQKVVFVLRRLFPVDMQRHGHRLPEPVNLAEWEEHAFEPQGKGGTWRSLGRADREDALRTVQPREERLPMFPSHFVQDDGLSRRLFVGNVPVGRREAYQAATRVGEQGASGAAAPAGMDPRVALFHTQVLGPWKALAGRAMRVTLESSYANARPDFLFEANDENEIGSRNGPLDAKGVKALRQARSTLQTGSWYLLLDLRDFLVEHLGAGFLAGTGLSPEASALRNALDGCTMPLATGLGVKDPGDVASLVSPKTAYAAAKVHTSLLAALGAIGAFRERLESATRAYDMPASGDVPADWPDFLFLFSDPWFGPLQPVAPGAPLNAGDYLVEKVQARIDTLANLLAAALPEADPSVPVAEAPLATMTPTDMRDGWYLIRLVYECPGCAPFQAPVVSAATRLFQMAGFFDPDAPARPIRIGLPVDISPAGLRKFDKNTAFMLSDMLCGQVDRMKGITLADLVLSVLPWPFHKDLSMPEKGDCTAGGQPLGVMCSLSIPIVTLCALLLLMIIVSILDYFFRWMPYFIMCFPLPGFKGRK</sequence>
<proteinExistence type="predicted"/>
<protein>
    <submittedName>
        <fullName evidence="2">Uncharacterized protein</fullName>
    </submittedName>
</protein>